<name>A0A644XYP3_9ZZZZ</name>
<keyword evidence="2" id="KW-0805">Transcription regulation</keyword>
<dbReference type="InterPro" id="IPR039425">
    <property type="entry name" value="RNA_pol_sigma-70-like"/>
</dbReference>
<dbReference type="PANTHER" id="PTHR43133">
    <property type="entry name" value="RNA POLYMERASE ECF-TYPE SIGMA FACTO"/>
    <property type="match status" value="1"/>
</dbReference>
<sequence length="205" mass="24159">MMDFFNNSDLFNEVKKGNEKAFEYAYKRFYYRLKGFALGFVEDCDVVDDIIQECFLTLWEKRERLASISLPSLLFTMVRNSCLNHLKHISIKNKHISGAHSLSEIEECLYYADFELDASQKLLYKELDEQVNKVIEVLPERCKEVFVLSRNEGLKNCEIAERLKISTTAVEKHINKALTIFSFHLKERYPIDYTFFLIFSYLLST</sequence>
<evidence type="ECO:0000259" key="5">
    <source>
        <dbReference type="Pfam" id="PF04542"/>
    </source>
</evidence>
<dbReference type="SUPFAM" id="SSF88659">
    <property type="entry name" value="Sigma3 and sigma4 domains of RNA polymerase sigma factors"/>
    <property type="match status" value="1"/>
</dbReference>
<dbReference type="InterPro" id="IPR014327">
    <property type="entry name" value="RNA_pol_sigma70_bacteroid"/>
</dbReference>
<evidence type="ECO:0000256" key="1">
    <source>
        <dbReference type="ARBA" id="ARBA00010641"/>
    </source>
</evidence>
<keyword evidence="3" id="KW-0731">Sigma factor</keyword>
<dbReference type="Gene3D" id="1.10.1740.10">
    <property type="match status" value="1"/>
</dbReference>
<dbReference type="PANTHER" id="PTHR43133:SF46">
    <property type="entry name" value="RNA POLYMERASE SIGMA-70 FACTOR ECF SUBFAMILY"/>
    <property type="match status" value="1"/>
</dbReference>
<dbReference type="InterPro" id="IPR007627">
    <property type="entry name" value="RNA_pol_sigma70_r2"/>
</dbReference>
<dbReference type="NCBIfam" id="TIGR02937">
    <property type="entry name" value="sigma70-ECF"/>
    <property type="match status" value="1"/>
</dbReference>
<evidence type="ECO:0000256" key="3">
    <source>
        <dbReference type="ARBA" id="ARBA00023082"/>
    </source>
</evidence>
<proteinExistence type="inferred from homology"/>
<dbReference type="EMBL" id="VSSQ01003506">
    <property type="protein sequence ID" value="MPM21027.1"/>
    <property type="molecule type" value="Genomic_DNA"/>
</dbReference>
<evidence type="ECO:0000313" key="7">
    <source>
        <dbReference type="EMBL" id="MPM21027.1"/>
    </source>
</evidence>
<dbReference type="InterPro" id="IPR013325">
    <property type="entry name" value="RNA_pol_sigma_r2"/>
</dbReference>
<dbReference type="Pfam" id="PF04542">
    <property type="entry name" value="Sigma70_r2"/>
    <property type="match status" value="1"/>
</dbReference>
<dbReference type="Gene3D" id="1.10.10.10">
    <property type="entry name" value="Winged helix-like DNA-binding domain superfamily/Winged helix DNA-binding domain"/>
    <property type="match status" value="1"/>
</dbReference>
<dbReference type="InterPro" id="IPR014284">
    <property type="entry name" value="RNA_pol_sigma-70_dom"/>
</dbReference>
<evidence type="ECO:0000256" key="2">
    <source>
        <dbReference type="ARBA" id="ARBA00023015"/>
    </source>
</evidence>
<evidence type="ECO:0008006" key="8">
    <source>
        <dbReference type="Google" id="ProtNLM"/>
    </source>
</evidence>
<protein>
    <recommendedName>
        <fullName evidence="8">RNA polymerase sigma-70 factor</fullName>
    </recommendedName>
</protein>
<dbReference type="GO" id="GO:0006352">
    <property type="term" value="P:DNA-templated transcription initiation"/>
    <property type="evidence" value="ECO:0007669"/>
    <property type="project" value="InterPro"/>
</dbReference>
<dbReference type="AlphaFoldDB" id="A0A644XYP3"/>
<evidence type="ECO:0000259" key="6">
    <source>
        <dbReference type="Pfam" id="PF08281"/>
    </source>
</evidence>
<dbReference type="Pfam" id="PF08281">
    <property type="entry name" value="Sigma70_r4_2"/>
    <property type="match status" value="1"/>
</dbReference>
<feature type="domain" description="RNA polymerase sigma-70 region 2" evidence="5">
    <location>
        <begin position="26"/>
        <end position="87"/>
    </location>
</feature>
<reference evidence="7" key="1">
    <citation type="submission" date="2019-08" db="EMBL/GenBank/DDBJ databases">
        <authorList>
            <person name="Kucharzyk K."/>
            <person name="Murdoch R.W."/>
            <person name="Higgins S."/>
            <person name="Loffler F."/>
        </authorList>
    </citation>
    <scope>NUCLEOTIDE SEQUENCE</scope>
</reference>
<comment type="caution">
    <text evidence="7">The sequence shown here is derived from an EMBL/GenBank/DDBJ whole genome shotgun (WGS) entry which is preliminary data.</text>
</comment>
<dbReference type="NCBIfam" id="TIGR02985">
    <property type="entry name" value="Sig70_bacteroi1"/>
    <property type="match status" value="1"/>
</dbReference>
<gene>
    <name evidence="7" type="ORF">SDC9_67466</name>
</gene>
<dbReference type="GO" id="GO:0016987">
    <property type="term" value="F:sigma factor activity"/>
    <property type="evidence" value="ECO:0007669"/>
    <property type="project" value="UniProtKB-KW"/>
</dbReference>
<accession>A0A644XYP3</accession>
<comment type="similarity">
    <text evidence="1">Belongs to the sigma-70 factor family. ECF subfamily.</text>
</comment>
<evidence type="ECO:0000256" key="4">
    <source>
        <dbReference type="ARBA" id="ARBA00023163"/>
    </source>
</evidence>
<dbReference type="InterPro" id="IPR036388">
    <property type="entry name" value="WH-like_DNA-bd_sf"/>
</dbReference>
<feature type="domain" description="RNA polymerase sigma factor 70 region 4 type 2" evidence="6">
    <location>
        <begin position="130"/>
        <end position="178"/>
    </location>
</feature>
<dbReference type="SUPFAM" id="SSF88946">
    <property type="entry name" value="Sigma2 domain of RNA polymerase sigma factors"/>
    <property type="match status" value="1"/>
</dbReference>
<dbReference type="InterPro" id="IPR013249">
    <property type="entry name" value="RNA_pol_sigma70_r4_t2"/>
</dbReference>
<keyword evidence="4" id="KW-0804">Transcription</keyword>
<dbReference type="InterPro" id="IPR013324">
    <property type="entry name" value="RNA_pol_sigma_r3/r4-like"/>
</dbReference>
<organism evidence="7">
    <name type="scientific">bioreactor metagenome</name>
    <dbReference type="NCBI Taxonomy" id="1076179"/>
    <lineage>
        <taxon>unclassified sequences</taxon>
        <taxon>metagenomes</taxon>
        <taxon>ecological metagenomes</taxon>
    </lineage>
</organism>
<dbReference type="GO" id="GO:0003677">
    <property type="term" value="F:DNA binding"/>
    <property type="evidence" value="ECO:0007669"/>
    <property type="project" value="InterPro"/>
</dbReference>